<accession>A0A2T1DM69</accession>
<dbReference type="Proteomes" id="UP000238634">
    <property type="component" value="Unassembled WGS sequence"/>
</dbReference>
<protein>
    <recommendedName>
        <fullName evidence="2">DUF732 domain-containing protein</fullName>
    </recommendedName>
</protein>
<organism evidence="3 4">
    <name type="scientific">Phormidesmis priestleyi ULC007</name>
    <dbReference type="NCBI Taxonomy" id="1920490"/>
    <lineage>
        <taxon>Bacteria</taxon>
        <taxon>Bacillati</taxon>
        <taxon>Cyanobacteriota</taxon>
        <taxon>Cyanophyceae</taxon>
        <taxon>Leptolyngbyales</taxon>
        <taxon>Leptolyngbyaceae</taxon>
        <taxon>Phormidesmis</taxon>
    </lineage>
</organism>
<feature type="signal peptide" evidence="1">
    <location>
        <begin position="1"/>
        <end position="23"/>
    </location>
</feature>
<sequence>MKLTIALIAAFCFFLLSIPAVLAQEADYPCYFQSSNHGIVDLSKLCGQSVSPPLSSDAAFLSSFQKLASGYPTPVSQALNQYIGQNQASAIAAAKSTCRVIKLRGASAQETRKRALMSYDAAPSAQAKQQITSSLAVTHYCPELGG</sequence>
<comment type="caution">
    <text evidence="3">The sequence shown here is derived from an EMBL/GenBank/DDBJ whole genome shotgun (WGS) entry which is preliminary data.</text>
</comment>
<feature type="domain" description="DUF732" evidence="2">
    <location>
        <begin position="84"/>
        <end position="143"/>
    </location>
</feature>
<dbReference type="RefSeq" id="WP_073069364.1">
    <property type="nucleotide sequence ID" value="NZ_MPPI01000002.1"/>
</dbReference>
<gene>
    <name evidence="3" type="ORF">C7B65_02685</name>
</gene>
<reference evidence="3 4" key="1">
    <citation type="submission" date="2018-02" db="EMBL/GenBank/DDBJ databases">
        <authorList>
            <person name="Cohen D.B."/>
            <person name="Kent A.D."/>
        </authorList>
    </citation>
    <scope>NUCLEOTIDE SEQUENCE [LARGE SCALE GENOMIC DNA]</scope>
    <source>
        <strain evidence="3 4">ULC007</strain>
    </source>
</reference>
<evidence type="ECO:0000256" key="1">
    <source>
        <dbReference type="SAM" id="SignalP"/>
    </source>
</evidence>
<dbReference type="Pfam" id="PF05305">
    <property type="entry name" value="DUF732"/>
    <property type="match status" value="1"/>
</dbReference>
<dbReference type="EMBL" id="PVWG01000002">
    <property type="protein sequence ID" value="PSB21514.1"/>
    <property type="molecule type" value="Genomic_DNA"/>
</dbReference>
<proteinExistence type="predicted"/>
<keyword evidence="1" id="KW-0732">Signal</keyword>
<dbReference type="OrthoDB" id="9902064at2"/>
<dbReference type="InterPro" id="IPR007969">
    <property type="entry name" value="DUF732"/>
</dbReference>
<feature type="chain" id="PRO_5015649916" description="DUF732 domain-containing protein" evidence="1">
    <location>
        <begin position="24"/>
        <end position="146"/>
    </location>
</feature>
<evidence type="ECO:0000313" key="4">
    <source>
        <dbReference type="Proteomes" id="UP000238634"/>
    </source>
</evidence>
<evidence type="ECO:0000313" key="3">
    <source>
        <dbReference type="EMBL" id="PSB21514.1"/>
    </source>
</evidence>
<keyword evidence="4" id="KW-1185">Reference proteome</keyword>
<name>A0A2T1DM69_9CYAN</name>
<evidence type="ECO:0000259" key="2">
    <source>
        <dbReference type="Pfam" id="PF05305"/>
    </source>
</evidence>
<reference evidence="3 4" key="2">
    <citation type="submission" date="2018-03" db="EMBL/GenBank/DDBJ databases">
        <title>The ancient ancestry and fast evolution of plastids.</title>
        <authorList>
            <person name="Moore K.R."/>
            <person name="Magnabosco C."/>
            <person name="Momper L."/>
            <person name="Gold D.A."/>
            <person name="Bosak T."/>
            <person name="Fournier G.P."/>
        </authorList>
    </citation>
    <scope>NUCLEOTIDE SEQUENCE [LARGE SCALE GENOMIC DNA]</scope>
    <source>
        <strain evidence="3 4">ULC007</strain>
    </source>
</reference>
<dbReference type="AlphaFoldDB" id="A0A2T1DM69"/>